<evidence type="ECO:0000256" key="5">
    <source>
        <dbReference type="ARBA" id="ARBA00022919"/>
    </source>
</evidence>
<keyword evidence="5" id="KW-0746">Sphingolipid metabolism</keyword>
<keyword evidence="13" id="KW-1185">Reference proteome</keyword>
<dbReference type="GO" id="GO:0047493">
    <property type="term" value="F:ceramide cholinephosphotransferase activity"/>
    <property type="evidence" value="ECO:0007669"/>
    <property type="project" value="TreeGrafter"/>
</dbReference>
<evidence type="ECO:0000256" key="4">
    <source>
        <dbReference type="ARBA" id="ARBA00022692"/>
    </source>
</evidence>
<reference evidence="12 13" key="1">
    <citation type="submission" date="2009-11" db="EMBL/GenBank/DDBJ databases">
        <title>Annotation of Allomyces macrogynus ATCC 38327.</title>
        <authorList>
            <consortium name="The Broad Institute Genome Sequencing Platform"/>
            <person name="Russ C."/>
            <person name="Cuomo C."/>
            <person name="Burger G."/>
            <person name="Gray M.W."/>
            <person name="Holland P.W.H."/>
            <person name="King N."/>
            <person name="Lang F.B.F."/>
            <person name="Roger A.J."/>
            <person name="Ruiz-Trillo I."/>
            <person name="Young S.K."/>
            <person name="Zeng Q."/>
            <person name="Gargeya S."/>
            <person name="Fitzgerald M."/>
            <person name="Haas B."/>
            <person name="Abouelleil A."/>
            <person name="Alvarado L."/>
            <person name="Arachchi H.M."/>
            <person name="Berlin A."/>
            <person name="Chapman S.B."/>
            <person name="Gearin G."/>
            <person name="Goldberg J."/>
            <person name="Griggs A."/>
            <person name="Gujja S."/>
            <person name="Hansen M."/>
            <person name="Heiman D."/>
            <person name="Howarth C."/>
            <person name="Larimer J."/>
            <person name="Lui A."/>
            <person name="MacDonald P.J.P."/>
            <person name="McCowen C."/>
            <person name="Montmayeur A."/>
            <person name="Murphy C."/>
            <person name="Neiman D."/>
            <person name="Pearson M."/>
            <person name="Priest M."/>
            <person name="Roberts A."/>
            <person name="Saif S."/>
            <person name="Shea T."/>
            <person name="Sisk P."/>
            <person name="Stolte C."/>
            <person name="Sykes S."/>
            <person name="Wortman J."/>
            <person name="Nusbaum C."/>
            <person name="Birren B."/>
        </authorList>
    </citation>
    <scope>NUCLEOTIDE SEQUENCE [LARGE SCALE GENOMIC DNA]</scope>
    <source>
        <strain evidence="12 13">ATCC 38327</strain>
    </source>
</reference>
<evidence type="ECO:0000259" key="11">
    <source>
        <dbReference type="Pfam" id="PF14360"/>
    </source>
</evidence>
<dbReference type="InterPro" id="IPR025749">
    <property type="entry name" value="Sphingomyelin_synth-like_dom"/>
</dbReference>
<feature type="transmembrane region" description="Helical" evidence="10">
    <location>
        <begin position="302"/>
        <end position="321"/>
    </location>
</feature>
<evidence type="ECO:0000256" key="7">
    <source>
        <dbReference type="ARBA" id="ARBA00023098"/>
    </source>
</evidence>
<feature type="region of interest" description="Disordered" evidence="9">
    <location>
        <begin position="1"/>
        <end position="74"/>
    </location>
</feature>
<dbReference type="eggNOG" id="KOG3058">
    <property type="taxonomic scope" value="Eukaryota"/>
</dbReference>
<dbReference type="PANTHER" id="PTHR21290:SF25">
    <property type="entry name" value="SPHINGOMYELIN SYNTHASE-RELATED PROTEIN 1"/>
    <property type="match status" value="1"/>
</dbReference>
<keyword evidence="7" id="KW-0443">Lipid metabolism</keyword>
<evidence type="ECO:0000256" key="6">
    <source>
        <dbReference type="ARBA" id="ARBA00022989"/>
    </source>
</evidence>
<dbReference type="GO" id="GO:0005789">
    <property type="term" value="C:endoplasmic reticulum membrane"/>
    <property type="evidence" value="ECO:0007669"/>
    <property type="project" value="TreeGrafter"/>
</dbReference>
<accession>A0A0L0SW38</accession>
<dbReference type="PANTHER" id="PTHR21290">
    <property type="entry name" value="SPHINGOMYELIN SYNTHETASE"/>
    <property type="match status" value="1"/>
</dbReference>
<feature type="transmembrane region" description="Helical" evidence="10">
    <location>
        <begin position="138"/>
        <end position="155"/>
    </location>
</feature>
<dbReference type="InterPro" id="IPR045221">
    <property type="entry name" value="Sphingomyelin_synth-like"/>
</dbReference>
<feature type="domain" description="Sphingomyelin synthase-like" evidence="11">
    <location>
        <begin position="269"/>
        <end position="339"/>
    </location>
</feature>
<evidence type="ECO:0000256" key="1">
    <source>
        <dbReference type="ARBA" id="ARBA00004141"/>
    </source>
</evidence>
<dbReference type="GO" id="GO:0005886">
    <property type="term" value="C:plasma membrane"/>
    <property type="evidence" value="ECO:0007669"/>
    <property type="project" value="TreeGrafter"/>
</dbReference>
<dbReference type="AlphaFoldDB" id="A0A0L0SW38"/>
<organism evidence="12 13">
    <name type="scientific">Allomyces macrogynus (strain ATCC 38327)</name>
    <name type="common">Allomyces javanicus var. macrogynus</name>
    <dbReference type="NCBI Taxonomy" id="578462"/>
    <lineage>
        <taxon>Eukaryota</taxon>
        <taxon>Fungi</taxon>
        <taxon>Fungi incertae sedis</taxon>
        <taxon>Blastocladiomycota</taxon>
        <taxon>Blastocladiomycetes</taxon>
        <taxon>Blastocladiales</taxon>
        <taxon>Blastocladiaceae</taxon>
        <taxon>Allomyces</taxon>
    </lineage>
</organism>
<dbReference type="Pfam" id="PF14360">
    <property type="entry name" value="PAP2_C"/>
    <property type="match status" value="1"/>
</dbReference>
<comment type="similarity">
    <text evidence="2">Belongs to the sphingomyelin synthase family.</text>
</comment>
<keyword evidence="6 10" id="KW-1133">Transmembrane helix</keyword>
<dbReference type="GO" id="GO:0033188">
    <property type="term" value="F:sphingomyelin synthase activity"/>
    <property type="evidence" value="ECO:0007669"/>
    <property type="project" value="TreeGrafter"/>
</dbReference>
<comment type="subcellular location">
    <subcellularLocation>
        <location evidence="1">Membrane</location>
        <topology evidence="1">Multi-pass membrane protein</topology>
    </subcellularLocation>
</comment>
<evidence type="ECO:0000256" key="8">
    <source>
        <dbReference type="ARBA" id="ARBA00023136"/>
    </source>
</evidence>
<protein>
    <recommendedName>
        <fullName evidence="11">Sphingomyelin synthase-like domain-containing protein</fullName>
    </recommendedName>
</protein>
<evidence type="ECO:0000256" key="9">
    <source>
        <dbReference type="SAM" id="MobiDB-lite"/>
    </source>
</evidence>
<evidence type="ECO:0000256" key="2">
    <source>
        <dbReference type="ARBA" id="ARBA00005441"/>
    </source>
</evidence>
<evidence type="ECO:0000256" key="10">
    <source>
        <dbReference type="SAM" id="Phobius"/>
    </source>
</evidence>
<dbReference type="OrthoDB" id="422827at2759"/>
<dbReference type="Proteomes" id="UP000054350">
    <property type="component" value="Unassembled WGS sequence"/>
</dbReference>
<dbReference type="STRING" id="578462.A0A0L0SW38"/>
<name>A0A0L0SW38_ALLM3</name>
<feature type="transmembrane region" description="Helical" evidence="10">
    <location>
        <begin position="193"/>
        <end position="210"/>
    </location>
</feature>
<feature type="transmembrane region" description="Helical" evidence="10">
    <location>
        <begin position="222"/>
        <end position="242"/>
    </location>
</feature>
<evidence type="ECO:0000313" key="13">
    <source>
        <dbReference type="Proteomes" id="UP000054350"/>
    </source>
</evidence>
<dbReference type="VEuPathDB" id="FungiDB:AMAG_11289"/>
<evidence type="ECO:0000313" key="12">
    <source>
        <dbReference type="EMBL" id="KNE66798.1"/>
    </source>
</evidence>
<evidence type="ECO:0000256" key="3">
    <source>
        <dbReference type="ARBA" id="ARBA00022679"/>
    </source>
</evidence>
<feature type="transmembrane region" description="Helical" evidence="10">
    <location>
        <begin position="273"/>
        <end position="290"/>
    </location>
</feature>
<keyword evidence="8 10" id="KW-0472">Membrane</keyword>
<dbReference type="GO" id="GO:0046513">
    <property type="term" value="P:ceramide biosynthetic process"/>
    <property type="evidence" value="ECO:0007669"/>
    <property type="project" value="TreeGrafter"/>
</dbReference>
<keyword evidence="4 10" id="KW-0812">Transmembrane</keyword>
<dbReference type="EMBL" id="GG745351">
    <property type="protein sequence ID" value="KNE66798.1"/>
    <property type="molecule type" value="Genomic_DNA"/>
</dbReference>
<gene>
    <name evidence="12" type="ORF">AMAG_11289</name>
</gene>
<reference evidence="13" key="2">
    <citation type="submission" date="2009-11" db="EMBL/GenBank/DDBJ databases">
        <title>The Genome Sequence of Allomyces macrogynus strain ATCC 38327.</title>
        <authorList>
            <consortium name="The Broad Institute Genome Sequencing Platform"/>
            <person name="Russ C."/>
            <person name="Cuomo C."/>
            <person name="Shea T."/>
            <person name="Young S.K."/>
            <person name="Zeng Q."/>
            <person name="Koehrsen M."/>
            <person name="Haas B."/>
            <person name="Borodovsky M."/>
            <person name="Guigo R."/>
            <person name="Alvarado L."/>
            <person name="Berlin A."/>
            <person name="Borenstein D."/>
            <person name="Chen Z."/>
            <person name="Engels R."/>
            <person name="Freedman E."/>
            <person name="Gellesch M."/>
            <person name="Goldberg J."/>
            <person name="Griggs A."/>
            <person name="Gujja S."/>
            <person name="Heiman D."/>
            <person name="Hepburn T."/>
            <person name="Howarth C."/>
            <person name="Jen D."/>
            <person name="Larson L."/>
            <person name="Lewis B."/>
            <person name="Mehta T."/>
            <person name="Park D."/>
            <person name="Pearson M."/>
            <person name="Roberts A."/>
            <person name="Saif S."/>
            <person name="Shenoy N."/>
            <person name="Sisk P."/>
            <person name="Stolte C."/>
            <person name="Sykes S."/>
            <person name="Walk T."/>
            <person name="White J."/>
            <person name="Yandava C."/>
            <person name="Burger G."/>
            <person name="Gray M.W."/>
            <person name="Holland P.W.H."/>
            <person name="King N."/>
            <person name="Lang F.B.F."/>
            <person name="Roger A.J."/>
            <person name="Ruiz-Trillo I."/>
            <person name="Lander E."/>
            <person name="Nusbaum C."/>
        </authorList>
    </citation>
    <scope>NUCLEOTIDE SEQUENCE [LARGE SCALE GENOMIC DNA]</scope>
    <source>
        <strain evidence="13">ATCC 38327</strain>
    </source>
</reference>
<keyword evidence="3" id="KW-0808">Transferase</keyword>
<proteinExistence type="inferred from homology"/>
<dbReference type="GO" id="GO:0000139">
    <property type="term" value="C:Golgi membrane"/>
    <property type="evidence" value="ECO:0007669"/>
    <property type="project" value="TreeGrafter"/>
</dbReference>
<sequence length="513" mass="56016">MDVNPPASVTAPTADPAGVAPVHAHHARPAPLRLAKPTFHLPDNDGSESEKEGKVPADLNGPPPDMSGKGGKHHRRVYSYGHHPSAAPLSPMATWGSATSAEVPYEDAFPFLKDREEQLGWWRWLADVQVEKHGKRRLLVSLVFYAICGYINIIFCNLADLRRAELIKRGIAPGTTLPDLGHDLIPHLSIPHLPDYFIITLTALTVGLIINHKHRLGLIRRFLYVHGTLLLFRSLTIISTTLPDPQKKCAEKLPVEDIFAPVNPLMPVTCGDMMFSGHTVMLTILAMIWTDYGPQIAWVRRGIWTIAALGMLSLLAMRYHYTIDIMIALYITQRGWRWYGYLAANQHLREQEPIVAFLERRSSEADFLKVAAALRESRAALDATVTEVTAAVAAKADEARREAEKWGAPIAERMATQVGPLAERLQKEVAPIAERISTQAERVATLMSGSVAKAVATAPGAASKVVEKEKVAETDANTAVVPEMVAASPVIAVSPTESEAETMVLLGAVGAAR</sequence>